<feature type="domain" description="Response regulatory" evidence="5">
    <location>
        <begin position="1510"/>
        <end position="1658"/>
    </location>
</feature>
<dbReference type="PANTHER" id="PTHR43547:SF2">
    <property type="entry name" value="HYBRID SIGNAL TRANSDUCTION HISTIDINE KINASE C"/>
    <property type="match status" value="1"/>
</dbReference>
<dbReference type="Proteomes" id="UP000827549">
    <property type="component" value="Chromosome 7"/>
</dbReference>
<gene>
    <name evidence="6" type="primary">tmoS_5</name>
    <name evidence="6" type="ORF">LOC62_07G009583</name>
</gene>
<keyword evidence="1 2" id="KW-0597">Phosphoprotein</keyword>
<protein>
    <submittedName>
        <fullName evidence="6">Sensor histidine kinase TmoS</fullName>
    </submittedName>
</protein>
<sequence>MSPVYGESNRTSLEVMRGFLDAYPFPAFIARQANASTSSSPQLDIIYSNDKWRLANKMVAEGRVDTGLAQWVVGGDGVFVFNLGETLHLAKTLFGDNIVVTSFAPPAAFPQSSNASTVSFVESSDALTTSGPVSRVAGDPETRGSPLRREVVGGGDSEAADKAADALAALDIEPPAWVEMDPEPDHVYRADHAPPAGDAAESSRYLRRTPKRHRPQDNFTQHEYNVQMQEGSSEYESLVLSTDWSKTPMGPLDTWPPAIRTMMSIAFASATQDSIWFGPIDNIHLVYNKNYATLLDHPNTFGKPAAEVWHQLWGGLEPLARKCMAGDSVYHHNDLLLYAKNDRGNFIERYHTWSYVPIRDGDKIVGLYNMSLDTTQMVLFDRRFDTARELVDELAFAHSKSRFFQAVASALEPNPIDAPFAICYSVDPTGDTPAPQVPAVDLTLQSTVGVPAGHKAAPSHLHVPLPVRDATVLAHSRLSLSPGVNETATPMLRKDGPDGFQTSRDKHAWPIAQALTTRQCVLVEDCSEIVKGLPVRQWETLPDQAVVIPVISDATNGIPQAVVILGLNFHPSFDDNYSRWINSIRGYLVSSLSSISTFEAEVTHRLERERLARAQNAWFRGAAHEFRTPLTLIMGPLDDVMLTDLRPSQRHSLGLAQRNVQRLQRLVTMLLDFSRIETGRLTPRFVPGDLGVFITNIGNLFRPAIERMRVEFTLIVDPRADKVDFDPVLLEMAISGLLSNSLKYTQSGSVTFKVTYSDDTASIAVIDTGLGIASPDMEKVTKLYHRTSAAVQSGVSGTGIGLALAKEILRLHNGGLQIESTTAEEVHGSTFTAVIPLHQSGVIAVGEEEVAAIPFGAYGRQAAKEVLMAARENDAYPFDGDGDFSGSVSNATSPFSLELPSPSRGSISSASDGYRSTTGSGSGALAEALMFEPTDRILVVDDNRELRDYIKSIFTPFCSVLEASNGKDALDLMRVHKPHVVISDLLMPGMSGMELLNVVRADDDQALRFTPMVLLSAIIDDETRLETLVAGAEDYITKPFKRNELIVRVHLHMQMGKKRAKLEALFCEREKEIAVLSDYCPSGIIRINSVGRLTYANAAFRTSAGMTSSELSESLWSLSSNYCDAATAANLAGVWDDMLASKTKTTVQWKWRTGRTMSGVFIWLDEERSGIIGCITDITYQEERLEEAERLRVLAEESKHQQELLVDFTSHEIRTPVSAILQCSSVVKENLTGLMQELRESEGKQTGFLPTKRLLADMEDDLEALESIYQCGLVQERIAGDVLSLARIQLDMLTLHDVPMDIRESGAKVLSVFASEARMKNAEIDLVFGPTLDALGVPAINTDPVRLGQVIGNLVANALRFISFVDKRHITVKFDVAFSPPLQGAAIPSILANPPKMTPAEPNMPVYLFVTVRDTGPGMPPEEKDALFQRFHQGNKMIHTRYGGSGLGLFICKKVTELLKGRIDVVSELGKGSEFRFFIRATSAAAAAAHAESVAWTAIPPPAPKGDPLHILVVEDNIMNQTILKRQIVKSGLTCDTANNGLEALDLLGIEEPTSDVLGLTTTGEAPRDRCKPLEASTKPYDVVLMDLEMPIMDGLTAVRHIRTIQNGRPAKERQLVIALTGNARQGQIDLALETGMDDVVIKPYRLPALLETIQRAASARRAGLEIVPQSKVRTSPMVSPKILESPKRPPLVSRPRS</sequence>
<feature type="region of interest" description="Disordered" evidence="3">
    <location>
        <begin position="895"/>
        <end position="919"/>
    </location>
</feature>
<dbReference type="GO" id="GO:0000155">
    <property type="term" value="F:phosphorelay sensor kinase activity"/>
    <property type="evidence" value="ECO:0007669"/>
    <property type="project" value="InterPro"/>
</dbReference>
<proteinExistence type="predicted"/>
<dbReference type="CDD" id="cd00156">
    <property type="entry name" value="REC"/>
    <property type="match status" value="1"/>
</dbReference>
<dbReference type="SMART" id="SM00448">
    <property type="entry name" value="REC"/>
    <property type="match status" value="2"/>
</dbReference>
<dbReference type="GeneID" id="87812744"/>
<dbReference type="PANTHER" id="PTHR43547">
    <property type="entry name" value="TWO-COMPONENT HISTIDINE KINASE"/>
    <property type="match status" value="1"/>
</dbReference>
<dbReference type="SUPFAM" id="SSF47384">
    <property type="entry name" value="Homodimeric domain of signal transducing histidine kinase"/>
    <property type="match status" value="2"/>
</dbReference>
<dbReference type="CDD" id="cd00082">
    <property type="entry name" value="HisKA"/>
    <property type="match status" value="2"/>
</dbReference>
<feature type="modified residue" description="4-aspartylphosphate" evidence="2">
    <location>
        <position position="984"/>
    </location>
</feature>
<dbReference type="CDD" id="cd17546">
    <property type="entry name" value="REC_hyHK_CKI1_RcsC-like"/>
    <property type="match status" value="1"/>
</dbReference>
<dbReference type="Pfam" id="PF02518">
    <property type="entry name" value="HATPase_c"/>
    <property type="match status" value="2"/>
</dbReference>
<feature type="domain" description="Histidine kinase" evidence="4">
    <location>
        <begin position="621"/>
        <end position="839"/>
    </location>
</feature>
<dbReference type="Gene3D" id="3.40.50.2300">
    <property type="match status" value="2"/>
</dbReference>
<dbReference type="EMBL" id="CP086720">
    <property type="protein sequence ID" value="WOO86094.1"/>
    <property type="molecule type" value="Genomic_DNA"/>
</dbReference>
<evidence type="ECO:0000259" key="5">
    <source>
        <dbReference type="PROSITE" id="PS50110"/>
    </source>
</evidence>
<evidence type="ECO:0000256" key="2">
    <source>
        <dbReference type="PROSITE-ProRule" id="PRU00169"/>
    </source>
</evidence>
<dbReference type="PROSITE" id="PS50110">
    <property type="entry name" value="RESPONSE_REGULATORY"/>
    <property type="match status" value="2"/>
</dbReference>
<accession>A0AAF0YL37</accession>
<dbReference type="InterPro" id="IPR001789">
    <property type="entry name" value="Sig_transdc_resp-reg_receiver"/>
</dbReference>
<dbReference type="InterPro" id="IPR005467">
    <property type="entry name" value="His_kinase_dom"/>
</dbReference>
<evidence type="ECO:0000259" key="4">
    <source>
        <dbReference type="PROSITE" id="PS50109"/>
    </source>
</evidence>
<dbReference type="SMART" id="SM00388">
    <property type="entry name" value="HisKA"/>
    <property type="match status" value="2"/>
</dbReference>
<keyword evidence="7" id="KW-1185">Reference proteome</keyword>
<dbReference type="Gene3D" id="3.30.565.10">
    <property type="entry name" value="Histidine kinase-like ATPase, C-terminal domain"/>
    <property type="match status" value="2"/>
</dbReference>
<dbReference type="SMART" id="SM00387">
    <property type="entry name" value="HATPase_c"/>
    <property type="match status" value="2"/>
</dbReference>
<dbReference type="Gene3D" id="3.30.450.20">
    <property type="entry name" value="PAS domain"/>
    <property type="match status" value="2"/>
</dbReference>
<dbReference type="Pfam" id="PF00512">
    <property type="entry name" value="HisKA"/>
    <property type="match status" value="1"/>
</dbReference>
<feature type="region of interest" description="Disordered" evidence="3">
    <location>
        <begin position="192"/>
        <end position="216"/>
    </location>
</feature>
<evidence type="ECO:0000313" key="6">
    <source>
        <dbReference type="EMBL" id="WOO86094.1"/>
    </source>
</evidence>
<dbReference type="InterPro" id="IPR003594">
    <property type="entry name" value="HATPase_dom"/>
</dbReference>
<keyword evidence="6" id="KW-0808">Transferase</keyword>
<dbReference type="InterPro" id="IPR011006">
    <property type="entry name" value="CheY-like_superfamily"/>
</dbReference>
<dbReference type="SUPFAM" id="SSF55874">
    <property type="entry name" value="ATPase domain of HSP90 chaperone/DNA topoisomerase II/histidine kinase"/>
    <property type="match status" value="2"/>
</dbReference>
<reference evidence="6" key="1">
    <citation type="submission" date="2023-10" db="EMBL/GenBank/DDBJ databases">
        <authorList>
            <person name="Noh H."/>
        </authorList>
    </citation>
    <scope>NUCLEOTIDE SEQUENCE</scope>
    <source>
        <strain evidence="6">DUCC4014</strain>
    </source>
</reference>
<evidence type="ECO:0000256" key="1">
    <source>
        <dbReference type="ARBA" id="ARBA00022553"/>
    </source>
</evidence>
<dbReference type="Pfam" id="PF00072">
    <property type="entry name" value="Response_reg"/>
    <property type="match status" value="2"/>
</dbReference>
<feature type="compositionally biased region" description="Basic and acidic residues" evidence="3">
    <location>
        <begin position="138"/>
        <end position="151"/>
    </location>
</feature>
<dbReference type="InterPro" id="IPR036890">
    <property type="entry name" value="HATPase_C_sf"/>
</dbReference>
<dbReference type="SUPFAM" id="SSF52172">
    <property type="entry name" value="CheY-like"/>
    <property type="match status" value="2"/>
</dbReference>
<dbReference type="PROSITE" id="PS50109">
    <property type="entry name" value="HIS_KIN"/>
    <property type="match status" value="2"/>
</dbReference>
<feature type="region of interest" description="Disordered" evidence="3">
    <location>
        <begin position="1676"/>
        <end position="1698"/>
    </location>
</feature>
<feature type="domain" description="Histidine kinase" evidence="4">
    <location>
        <begin position="1208"/>
        <end position="1483"/>
    </location>
</feature>
<feature type="region of interest" description="Disordered" evidence="3">
    <location>
        <begin position="128"/>
        <end position="160"/>
    </location>
</feature>
<feature type="modified residue" description="4-aspartylphosphate" evidence="2">
    <location>
        <position position="1587"/>
    </location>
</feature>
<evidence type="ECO:0000313" key="7">
    <source>
        <dbReference type="Proteomes" id="UP000827549"/>
    </source>
</evidence>
<evidence type="ECO:0000256" key="3">
    <source>
        <dbReference type="SAM" id="MobiDB-lite"/>
    </source>
</evidence>
<feature type="compositionally biased region" description="Low complexity" evidence="3">
    <location>
        <begin position="901"/>
        <end position="911"/>
    </location>
</feature>
<dbReference type="InterPro" id="IPR035965">
    <property type="entry name" value="PAS-like_dom_sf"/>
</dbReference>
<feature type="domain" description="Response regulatory" evidence="5">
    <location>
        <begin position="936"/>
        <end position="1053"/>
    </location>
</feature>
<feature type="compositionally biased region" description="Basic residues" evidence="3">
    <location>
        <begin position="205"/>
        <end position="214"/>
    </location>
</feature>
<dbReference type="InterPro" id="IPR004358">
    <property type="entry name" value="Sig_transdc_His_kin-like_C"/>
</dbReference>
<keyword evidence="6" id="KW-0418">Kinase</keyword>
<name>A0AAF0YL37_9TREE</name>
<organism evidence="6 7">
    <name type="scientific">Vanrija pseudolonga</name>
    <dbReference type="NCBI Taxonomy" id="143232"/>
    <lineage>
        <taxon>Eukaryota</taxon>
        <taxon>Fungi</taxon>
        <taxon>Dikarya</taxon>
        <taxon>Basidiomycota</taxon>
        <taxon>Agaricomycotina</taxon>
        <taxon>Tremellomycetes</taxon>
        <taxon>Trichosporonales</taxon>
        <taxon>Trichosporonaceae</taxon>
        <taxon>Vanrija</taxon>
    </lineage>
</organism>
<dbReference type="InterPro" id="IPR003661">
    <property type="entry name" value="HisK_dim/P_dom"/>
</dbReference>
<dbReference type="PRINTS" id="PR00344">
    <property type="entry name" value="BCTRLSENSOR"/>
</dbReference>
<dbReference type="InterPro" id="IPR036097">
    <property type="entry name" value="HisK_dim/P_sf"/>
</dbReference>
<dbReference type="Gene3D" id="1.10.287.130">
    <property type="match status" value="2"/>
</dbReference>
<dbReference type="RefSeq" id="XP_062632120.1">
    <property type="nucleotide sequence ID" value="XM_062776136.1"/>
</dbReference>
<dbReference type="SUPFAM" id="SSF55785">
    <property type="entry name" value="PYP-like sensor domain (PAS domain)"/>
    <property type="match status" value="1"/>
</dbReference>